<sequence length="304" mass="32817">MSESSVTEVTTSLTQRATVVMNFIRGIVPTELHYPKIAVICGSGLHHLADALNSFPRSEIPFSDLPYFPLTTVEGHLGKLVFGYFGTVPAVCMVGRIHFYEGNPFDISVFPVRLFSVMGISTLLVTNAAGGLNSEYKVGDLMVLNDHINFPGLAGWHPLKGPNDPLIGPRFLALSDAYDLELRRKVFESAQALKLSRAIHEGVYVFVSGPTYETRAESRMLKMLGADAVGMSTVPEIIIARHCGMKVLAISLITNAVVTAPTPKASQGPANLSAGKANHEEVIEAARQAGEDMRALVLDVISKL</sequence>
<keyword evidence="5 7" id="KW-0808">Transferase</keyword>
<name>A0AAD7QTA1_9ASCO</name>
<dbReference type="InterPro" id="IPR011268">
    <property type="entry name" value="Purine_phosphorylase"/>
</dbReference>
<dbReference type="EC" id="2.4.2.1" evidence="7"/>
<evidence type="ECO:0000256" key="5">
    <source>
        <dbReference type="ARBA" id="ARBA00022679"/>
    </source>
</evidence>
<evidence type="ECO:0000256" key="1">
    <source>
        <dbReference type="ARBA" id="ARBA00000755"/>
    </source>
</evidence>
<evidence type="ECO:0000256" key="3">
    <source>
        <dbReference type="ARBA" id="ARBA00006751"/>
    </source>
</evidence>
<dbReference type="NCBIfam" id="TIGR01700">
    <property type="entry name" value="PNPH"/>
    <property type="match status" value="1"/>
</dbReference>
<evidence type="ECO:0000256" key="7">
    <source>
        <dbReference type="PIRNR" id="PIRNR000477"/>
    </source>
</evidence>
<evidence type="ECO:0000313" key="11">
    <source>
        <dbReference type="Proteomes" id="UP001217417"/>
    </source>
</evidence>
<feature type="binding site" evidence="8">
    <location>
        <position position="232"/>
    </location>
    <ligand>
        <name>phosphate</name>
        <dbReference type="ChEBI" id="CHEBI:43474"/>
    </ligand>
</feature>
<dbReference type="GeneID" id="80886870"/>
<comment type="pathway">
    <text evidence="2 7">Purine metabolism; purine nucleoside salvage.</text>
</comment>
<dbReference type="FunFam" id="3.40.50.1580:FF:000004">
    <property type="entry name" value="Purine nucleoside phosphorylase"/>
    <property type="match status" value="1"/>
</dbReference>
<evidence type="ECO:0000313" key="10">
    <source>
        <dbReference type="EMBL" id="KAJ8101104.1"/>
    </source>
</evidence>
<organism evidence="10 11">
    <name type="scientific">Lipomyces tetrasporus</name>
    <dbReference type="NCBI Taxonomy" id="54092"/>
    <lineage>
        <taxon>Eukaryota</taxon>
        <taxon>Fungi</taxon>
        <taxon>Dikarya</taxon>
        <taxon>Ascomycota</taxon>
        <taxon>Saccharomycotina</taxon>
        <taxon>Lipomycetes</taxon>
        <taxon>Lipomycetales</taxon>
        <taxon>Lipomycetaceae</taxon>
        <taxon>Lipomyces</taxon>
    </lineage>
</organism>
<dbReference type="PANTHER" id="PTHR11904:SF9">
    <property type="entry name" value="PURINE NUCLEOSIDE PHOSPHORYLASE-RELATED"/>
    <property type="match status" value="1"/>
</dbReference>
<dbReference type="NCBIfam" id="TIGR01697">
    <property type="entry name" value="PNPH-PUNA-XAPA"/>
    <property type="match status" value="1"/>
</dbReference>
<dbReference type="Gene3D" id="3.40.50.1580">
    <property type="entry name" value="Nucleoside phosphorylase domain"/>
    <property type="match status" value="1"/>
</dbReference>
<feature type="binding site" evidence="8">
    <location>
        <position position="76"/>
    </location>
    <ligand>
        <name>phosphate</name>
        <dbReference type="ChEBI" id="CHEBI:43474"/>
    </ligand>
</feature>
<evidence type="ECO:0000256" key="6">
    <source>
        <dbReference type="ARBA" id="ARBA00058131"/>
    </source>
</evidence>
<evidence type="ECO:0000256" key="8">
    <source>
        <dbReference type="PIRSR" id="PIRSR000477-2"/>
    </source>
</evidence>
<feature type="binding site" evidence="8">
    <location>
        <begin position="96"/>
        <end position="98"/>
    </location>
    <ligand>
        <name>phosphate</name>
        <dbReference type="ChEBI" id="CHEBI:43474"/>
    </ligand>
</feature>
<dbReference type="GO" id="GO:0004731">
    <property type="term" value="F:purine-nucleoside phosphorylase activity"/>
    <property type="evidence" value="ECO:0007669"/>
    <property type="project" value="UniProtKB-EC"/>
</dbReference>
<protein>
    <recommendedName>
        <fullName evidence="7">Purine nucleoside phosphorylase</fullName>
        <ecNumber evidence="7">2.4.2.1</ecNumber>
    </recommendedName>
    <alternativeName>
        <fullName evidence="7">Inosine-guanosine phosphorylase</fullName>
    </alternativeName>
</protein>
<comment type="similarity">
    <text evidence="3 7">Belongs to the PNP/MTAP phosphorylase family.</text>
</comment>
<dbReference type="GO" id="GO:0005737">
    <property type="term" value="C:cytoplasm"/>
    <property type="evidence" value="ECO:0007669"/>
    <property type="project" value="TreeGrafter"/>
</dbReference>
<dbReference type="CDD" id="cd09009">
    <property type="entry name" value="PNP-EcPNPII_like"/>
    <property type="match status" value="1"/>
</dbReference>
<comment type="function">
    <text evidence="6">The purine nucleoside phosphorylases catalyze the phosphorolytic breakdown of the N-glycosidic bond in the beta-(deoxy)ribonucleoside molecules, with the formation of the corresponding free purine bases and pentose-1-phosphate. Cleaves guanosine and inosine.</text>
</comment>
<dbReference type="Pfam" id="PF01048">
    <property type="entry name" value="PNP_UDP_1"/>
    <property type="match status" value="1"/>
</dbReference>
<evidence type="ECO:0000256" key="4">
    <source>
        <dbReference type="ARBA" id="ARBA00022676"/>
    </source>
</evidence>
<accession>A0AAD7QTA1</accession>
<dbReference type="PANTHER" id="PTHR11904">
    <property type="entry name" value="METHYLTHIOADENOSINE/PURINE NUCLEOSIDE PHOSPHORYLASE"/>
    <property type="match status" value="1"/>
</dbReference>
<dbReference type="GO" id="GO:0009116">
    <property type="term" value="P:nucleoside metabolic process"/>
    <property type="evidence" value="ECO:0007669"/>
    <property type="project" value="InterPro"/>
</dbReference>
<dbReference type="InterPro" id="IPR000845">
    <property type="entry name" value="Nucleoside_phosphorylase_d"/>
</dbReference>
<comment type="caution">
    <text evidence="10">The sequence shown here is derived from an EMBL/GenBank/DDBJ whole genome shotgun (WGS) entry which is preliminary data.</text>
</comment>
<dbReference type="Proteomes" id="UP001217417">
    <property type="component" value="Unassembled WGS sequence"/>
</dbReference>
<dbReference type="AlphaFoldDB" id="A0AAD7QTA1"/>
<proteinExistence type="inferred from homology"/>
<keyword evidence="4 7" id="KW-0328">Glycosyltransferase</keyword>
<feature type="binding site" evidence="8">
    <location>
        <position position="255"/>
    </location>
    <ligand>
        <name>a purine D-ribonucleoside</name>
        <dbReference type="ChEBI" id="CHEBI:142355"/>
    </ligand>
</feature>
<evidence type="ECO:0000256" key="2">
    <source>
        <dbReference type="ARBA" id="ARBA00005058"/>
    </source>
</evidence>
<feature type="domain" description="Nucleoside phosphorylase" evidence="9">
    <location>
        <begin position="36"/>
        <end position="301"/>
    </location>
</feature>
<reference evidence="10" key="1">
    <citation type="submission" date="2023-03" db="EMBL/GenBank/DDBJ databases">
        <title>Near-Complete genome sequence of Lipomyces tetrasporous NRRL Y-64009, an oleaginous yeast capable of growing on lignocellulosic hydrolysates.</title>
        <authorList>
            <consortium name="Lawrence Berkeley National Laboratory"/>
            <person name="Jagtap S.S."/>
            <person name="Liu J.-J."/>
            <person name="Walukiewicz H.E."/>
            <person name="Pangilinan J."/>
            <person name="Lipzen A."/>
            <person name="Ahrendt S."/>
            <person name="Koriabine M."/>
            <person name="Cobaugh K."/>
            <person name="Salamov A."/>
            <person name="Yoshinaga Y."/>
            <person name="Ng V."/>
            <person name="Daum C."/>
            <person name="Grigoriev I.V."/>
            <person name="Slininger P.J."/>
            <person name="Dien B.S."/>
            <person name="Jin Y.-S."/>
            <person name="Rao C.V."/>
        </authorList>
    </citation>
    <scope>NUCLEOTIDE SEQUENCE</scope>
    <source>
        <strain evidence="10">NRRL Y-64009</strain>
    </source>
</reference>
<dbReference type="PIRSF" id="PIRSF000477">
    <property type="entry name" value="PurNPase"/>
    <property type="match status" value="1"/>
</dbReference>
<dbReference type="NCBIfam" id="NF006054">
    <property type="entry name" value="PRK08202.1"/>
    <property type="match status" value="1"/>
</dbReference>
<comment type="catalytic activity">
    <reaction evidence="1">
        <text>a purine D-ribonucleoside + phosphate = a purine nucleobase + alpha-D-ribose 1-phosphate</text>
        <dbReference type="Rhea" id="RHEA:19805"/>
        <dbReference type="ChEBI" id="CHEBI:26386"/>
        <dbReference type="ChEBI" id="CHEBI:43474"/>
        <dbReference type="ChEBI" id="CHEBI:57720"/>
        <dbReference type="ChEBI" id="CHEBI:142355"/>
        <dbReference type="EC" id="2.4.2.1"/>
    </reaction>
</comment>
<feature type="binding site" evidence="8">
    <location>
        <position position="213"/>
    </location>
    <ligand>
        <name>a purine D-ribonucleoside</name>
        <dbReference type="ChEBI" id="CHEBI:142355"/>
    </ligand>
</feature>
<evidence type="ECO:0000259" key="9">
    <source>
        <dbReference type="Pfam" id="PF01048"/>
    </source>
</evidence>
<dbReference type="InterPro" id="IPR011270">
    <property type="entry name" value="Pur_Nuc_Pase_Ino/Guo-sp"/>
</dbReference>
<dbReference type="EMBL" id="JARPMG010000004">
    <property type="protein sequence ID" value="KAJ8101104.1"/>
    <property type="molecule type" value="Genomic_DNA"/>
</dbReference>
<feature type="binding site" evidence="8">
    <location>
        <position position="128"/>
    </location>
    <ligand>
        <name>phosphate</name>
        <dbReference type="ChEBI" id="CHEBI:43474"/>
    </ligand>
</feature>
<dbReference type="RefSeq" id="XP_056044554.1">
    <property type="nucleotide sequence ID" value="XM_056191704.1"/>
</dbReference>
<keyword evidence="11" id="KW-1185">Reference proteome</keyword>
<gene>
    <name evidence="10" type="ORF">POJ06DRAFT_88597</name>
</gene>
<feature type="binding site" evidence="8">
    <location>
        <position position="43"/>
    </location>
    <ligand>
        <name>phosphate</name>
        <dbReference type="ChEBI" id="CHEBI:43474"/>
    </ligand>
</feature>
<dbReference type="InterPro" id="IPR035994">
    <property type="entry name" value="Nucleoside_phosphorylase_sf"/>
</dbReference>
<dbReference type="SUPFAM" id="SSF53167">
    <property type="entry name" value="Purine and uridine phosphorylases"/>
    <property type="match status" value="1"/>
</dbReference>